<evidence type="ECO:0000313" key="2">
    <source>
        <dbReference type="Proteomes" id="UP000175829"/>
    </source>
</evidence>
<sequence length="236" mass="26008">MTSIEQVPAQRAATAAPIADVTARMREIGAILPRQDGVAVFNRVYLSVTEELERRLATGHFRDRAATGELGSRFAQRFLDAVDAEAAGLRMPACWRPLFRFRRHPSVHPLQFALAGINAHIGHDLPLALVDTCRALHAEPEELEADFERIGELLTGLEERIREDLMPGPDLLDVADPLTHLVGSWSLERARAGAWISFRALWGLRRCGELLAETAEGIDATVGIAGRCLLTPLWHG</sequence>
<reference evidence="1 2" key="1">
    <citation type="journal article" date="2016" name="Front. Microbiol.">
        <title>Comparative Genomics Analysis of Streptomyces Species Reveals Their Adaptation to the Marine Environment and Their Diversity at the Genomic Level.</title>
        <authorList>
            <person name="Tian X."/>
            <person name="Zhang Z."/>
            <person name="Yang T."/>
            <person name="Chen M."/>
            <person name="Li J."/>
            <person name="Chen F."/>
            <person name="Yang J."/>
            <person name="Li W."/>
            <person name="Zhang B."/>
            <person name="Zhang Z."/>
            <person name="Wu J."/>
            <person name="Zhang C."/>
            <person name="Long L."/>
            <person name="Xiao J."/>
        </authorList>
    </citation>
    <scope>NUCLEOTIDE SEQUENCE [LARGE SCALE GENOMIC DNA]</scope>
    <source>
        <strain evidence="1 2">SCSIO M10379</strain>
    </source>
</reference>
<dbReference type="EMBL" id="LJGV01000022">
    <property type="protein sequence ID" value="OEU98767.1"/>
    <property type="molecule type" value="Genomic_DNA"/>
</dbReference>
<dbReference type="Proteomes" id="UP000175829">
    <property type="component" value="Unassembled WGS sequence"/>
</dbReference>
<dbReference type="AlphaFoldDB" id="A0A1E7K4A6"/>
<organism evidence="1 2">
    <name type="scientific">Streptomyces qinglanensis</name>
    <dbReference type="NCBI Taxonomy" id="943816"/>
    <lineage>
        <taxon>Bacteria</taxon>
        <taxon>Bacillati</taxon>
        <taxon>Actinomycetota</taxon>
        <taxon>Actinomycetes</taxon>
        <taxon>Kitasatosporales</taxon>
        <taxon>Streptomycetaceae</taxon>
        <taxon>Streptomyces</taxon>
    </lineage>
</organism>
<dbReference type="InterPro" id="IPR046037">
    <property type="entry name" value="DUF5995"/>
</dbReference>
<name>A0A1E7K4A6_9ACTN</name>
<gene>
    <name evidence="1" type="ORF">AN217_14095</name>
</gene>
<proteinExistence type="predicted"/>
<evidence type="ECO:0000313" key="1">
    <source>
        <dbReference type="EMBL" id="OEU98767.1"/>
    </source>
</evidence>
<dbReference type="RefSeq" id="WP_069991785.1">
    <property type="nucleotide sequence ID" value="NZ_LJGV01000022.1"/>
</dbReference>
<dbReference type="Pfam" id="PF19458">
    <property type="entry name" value="DUF5995"/>
    <property type="match status" value="1"/>
</dbReference>
<protein>
    <submittedName>
        <fullName evidence="1">Uncharacterized protein</fullName>
    </submittedName>
</protein>
<comment type="caution">
    <text evidence="1">The sequence shown here is derived from an EMBL/GenBank/DDBJ whole genome shotgun (WGS) entry which is preliminary data.</text>
</comment>
<accession>A0A1E7K4A6</accession>
<dbReference type="PATRIC" id="fig|943816.4.peg.2258"/>